<feature type="region of interest" description="Disordered" evidence="1">
    <location>
        <begin position="265"/>
        <end position="298"/>
    </location>
</feature>
<comment type="caution">
    <text evidence="3">The sequence shown here is derived from an EMBL/GenBank/DDBJ whole genome shotgun (WGS) entry which is preliminary data.</text>
</comment>
<evidence type="ECO:0000256" key="1">
    <source>
        <dbReference type="SAM" id="MobiDB-lite"/>
    </source>
</evidence>
<organism evidence="3 4">
    <name type="scientific">Kitasatospora indigofera</name>
    <dbReference type="NCBI Taxonomy" id="67307"/>
    <lineage>
        <taxon>Bacteria</taxon>
        <taxon>Bacillati</taxon>
        <taxon>Actinomycetota</taxon>
        <taxon>Actinomycetes</taxon>
        <taxon>Kitasatosporales</taxon>
        <taxon>Streptomycetaceae</taxon>
        <taxon>Kitasatospora</taxon>
    </lineage>
</organism>
<reference evidence="3" key="2">
    <citation type="submission" date="2020-09" db="EMBL/GenBank/DDBJ databases">
        <authorList>
            <person name="Sun Q."/>
            <person name="Ohkuma M."/>
        </authorList>
    </citation>
    <scope>NUCLEOTIDE SEQUENCE</scope>
    <source>
        <strain evidence="3">JCM 4646</strain>
    </source>
</reference>
<feature type="transmembrane region" description="Helical" evidence="2">
    <location>
        <begin position="37"/>
        <end position="59"/>
    </location>
</feature>
<dbReference type="PANTHER" id="PTHR34219:SF1">
    <property type="entry name" value="PEPSY DOMAIN-CONTAINING PROTEIN"/>
    <property type="match status" value="1"/>
</dbReference>
<feature type="compositionally biased region" description="Pro residues" evidence="1">
    <location>
        <begin position="10"/>
        <end position="21"/>
    </location>
</feature>
<feature type="transmembrane region" description="Helical" evidence="2">
    <location>
        <begin position="382"/>
        <end position="407"/>
    </location>
</feature>
<dbReference type="InterPro" id="IPR005625">
    <property type="entry name" value="PepSY-ass_TM"/>
</dbReference>
<accession>A0A919L593</accession>
<reference evidence="3" key="1">
    <citation type="journal article" date="2014" name="Int. J. Syst. Evol. Microbiol.">
        <title>Complete genome sequence of Corynebacterium casei LMG S-19264T (=DSM 44701T), isolated from a smear-ripened cheese.</title>
        <authorList>
            <consortium name="US DOE Joint Genome Institute (JGI-PGF)"/>
            <person name="Walter F."/>
            <person name="Albersmeier A."/>
            <person name="Kalinowski J."/>
            <person name="Ruckert C."/>
        </authorList>
    </citation>
    <scope>NUCLEOTIDE SEQUENCE</scope>
    <source>
        <strain evidence="3">JCM 4646</strain>
    </source>
</reference>
<keyword evidence="4" id="KW-1185">Reference proteome</keyword>
<evidence type="ECO:0000256" key="2">
    <source>
        <dbReference type="SAM" id="Phobius"/>
    </source>
</evidence>
<sequence>MSSTTEPVTPVLPPDQAPPGPERSWAGARALLVRLHFYAGVFVAPFLLVVAVTGLAYTFTPQLDRLVYEKWLTVGHPGGPVRPLAEQIAAARQAYPEGTLAAVVTPPGPEDTTRVVLSLPELGEKQRTVFVDPYTAQVKGHLTTWWGSTPLATWLDDLHRNLHLGEGGRLYSEVAASWLWVIVAGGLVLWLGRARGRRAASVRGVLLPDRTARGVRRTRSWHAATGVWLALGLLFLSATGMTWSHYAGDRFGRLLDATRGHAPELDTALPGAGQGAAADGGEHAEHAGHQGGAATAGPGPADFEKALAVARGAGLGGTVQITPPQGPAAAWTVAQKDNTWPVHYDQVAVDAGAGEVTARTRWADYPLLSKLSKLGVQGHMGVLFGLVNQILLAVIAVGLILVTAWGYRMWWQRRPTRADRSSRFGTPPARGAWRTVPRPLLAAGLPVLVALGWALPVLGVTLAAFVVLDVVTGLMRRTRRTG</sequence>
<dbReference type="Proteomes" id="UP000617734">
    <property type="component" value="Unassembled WGS sequence"/>
</dbReference>
<keyword evidence="2" id="KW-0472">Membrane</keyword>
<protein>
    <submittedName>
        <fullName evidence="3">Membrane protein</fullName>
    </submittedName>
</protein>
<evidence type="ECO:0000313" key="4">
    <source>
        <dbReference type="Proteomes" id="UP000617734"/>
    </source>
</evidence>
<feature type="transmembrane region" description="Helical" evidence="2">
    <location>
        <begin position="440"/>
        <end position="468"/>
    </location>
</feature>
<dbReference type="EMBL" id="BNBO01000069">
    <property type="protein sequence ID" value="GHH83934.1"/>
    <property type="molecule type" value="Genomic_DNA"/>
</dbReference>
<feature type="transmembrane region" description="Helical" evidence="2">
    <location>
        <begin position="170"/>
        <end position="191"/>
    </location>
</feature>
<name>A0A919L593_9ACTN</name>
<gene>
    <name evidence="3" type="ORF">GCM10018781_72180</name>
</gene>
<proteinExistence type="predicted"/>
<keyword evidence="2" id="KW-1133">Transmembrane helix</keyword>
<dbReference type="AlphaFoldDB" id="A0A919L593"/>
<keyword evidence="2" id="KW-0812">Transmembrane</keyword>
<dbReference type="GeneID" id="95357469"/>
<dbReference type="Pfam" id="PF03929">
    <property type="entry name" value="PepSY_TM"/>
    <property type="match status" value="1"/>
</dbReference>
<feature type="transmembrane region" description="Helical" evidence="2">
    <location>
        <begin position="226"/>
        <end position="246"/>
    </location>
</feature>
<feature type="region of interest" description="Disordered" evidence="1">
    <location>
        <begin position="1"/>
        <end position="21"/>
    </location>
</feature>
<evidence type="ECO:0000313" key="3">
    <source>
        <dbReference type="EMBL" id="GHH83934.1"/>
    </source>
</evidence>
<dbReference type="RefSeq" id="WP_229928020.1">
    <property type="nucleotide sequence ID" value="NZ_BNBO01000069.1"/>
</dbReference>
<dbReference type="PANTHER" id="PTHR34219">
    <property type="entry name" value="IRON-REGULATED INNER MEMBRANE PROTEIN-RELATED"/>
    <property type="match status" value="1"/>
</dbReference>